<dbReference type="Proteomes" id="UP000799302">
    <property type="component" value="Unassembled WGS sequence"/>
</dbReference>
<sequence length="325" mass="36270">MDLHALSAAEVELLNLAISCKDVAPPVEGKTRSEDLLACYHAAVTNSSAPFQASPSVVDCLCAMARQREEGQTREESQTTSDVFSHLWGSHNRPSGLQLEEEGSCRDELLETPTYNAAWNRAKPGCADCYDEAIAENIMGVFQTAWNITEVGLDAREFIINLQNPFASWTEYTSLACLRLSHQPSSLSTIFLINHPQDPWQTGQNTQVLSLFVFLINHPNTQVCGVFVFLINHLVKSATQQMVAASTQTHYNAVDYYGVFVLLIHHLIKSTIKQMVAPSTQTHYNAVNYYSVIISWIVSRPSPFWPEFLGRITYTHLLNPIAHSP</sequence>
<name>A0A6A6UPU5_9PEZI</name>
<accession>A0A6A6UPU5</accession>
<reference evidence="1" key="1">
    <citation type="journal article" date="2020" name="Stud. Mycol.">
        <title>101 Dothideomycetes genomes: a test case for predicting lifestyles and emergence of pathogens.</title>
        <authorList>
            <person name="Haridas S."/>
            <person name="Albert R."/>
            <person name="Binder M."/>
            <person name="Bloem J."/>
            <person name="Labutti K."/>
            <person name="Salamov A."/>
            <person name="Andreopoulos B."/>
            <person name="Baker S."/>
            <person name="Barry K."/>
            <person name="Bills G."/>
            <person name="Bluhm B."/>
            <person name="Cannon C."/>
            <person name="Castanera R."/>
            <person name="Culley D."/>
            <person name="Daum C."/>
            <person name="Ezra D."/>
            <person name="Gonzalez J."/>
            <person name="Henrissat B."/>
            <person name="Kuo A."/>
            <person name="Liang C."/>
            <person name="Lipzen A."/>
            <person name="Lutzoni F."/>
            <person name="Magnuson J."/>
            <person name="Mondo S."/>
            <person name="Nolan M."/>
            <person name="Ohm R."/>
            <person name="Pangilinan J."/>
            <person name="Park H.-J."/>
            <person name="Ramirez L."/>
            <person name="Alfaro M."/>
            <person name="Sun H."/>
            <person name="Tritt A."/>
            <person name="Yoshinaga Y."/>
            <person name="Zwiers L.-H."/>
            <person name="Turgeon B."/>
            <person name="Goodwin S."/>
            <person name="Spatafora J."/>
            <person name="Crous P."/>
            <person name="Grigoriev I."/>
        </authorList>
    </citation>
    <scope>NUCLEOTIDE SEQUENCE</scope>
    <source>
        <strain evidence="1">CBS 115976</strain>
    </source>
</reference>
<evidence type="ECO:0000313" key="1">
    <source>
        <dbReference type="EMBL" id="KAF2674315.1"/>
    </source>
</evidence>
<keyword evidence="2" id="KW-1185">Reference proteome</keyword>
<gene>
    <name evidence="1" type="ORF">BT63DRAFT_449305</name>
</gene>
<proteinExistence type="predicted"/>
<dbReference type="OrthoDB" id="420884at2759"/>
<dbReference type="AlphaFoldDB" id="A0A6A6UPU5"/>
<dbReference type="EMBL" id="MU004230">
    <property type="protein sequence ID" value="KAF2674315.1"/>
    <property type="molecule type" value="Genomic_DNA"/>
</dbReference>
<evidence type="ECO:0000313" key="2">
    <source>
        <dbReference type="Proteomes" id="UP000799302"/>
    </source>
</evidence>
<organism evidence="1 2">
    <name type="scientific">Microthyrium microscopicum</name>
    <dbReference type="NCBI Taxonomy" id="703497"/>
    <lineage>
        <taxon>Eukaryota</taxon>
        <taxon>Fungi</taxon>
        <taxon>Dikarya</taxon>
        <taxon>Ascomycota</taxon>
        <taxon>Pezizomycotina</taxon>
        <taxon>Dothideomycetes</taxon>
        <taxon>Dothideomycetes incertae sedis</taxon>
        <taxon>Microthyriales</taxon>
        <taxon>Microthyriaceae</taxon>
        <taxon>Microthyrium</taxon>
    </lineage>
</organism>
<protein>
    <submittedName>
        <fullName evidence="1">Uncharacterized protein</fullName>
    </submittedName>
</protein>